<dbReference type="PROSITE" id="PS50112">
    <property type="entry name" value="PAS"/>
    <property type="match status" value="1"/>
</dbReference>
<sequence>MQRAKPAGQDDAAKKKPAPAVSGGGRIKPPVAGTSSQPSPDSRRRTSTTTKAEEASLKPGNRRRSGVSQLNRDEDLENPFESRTTGAKKKQAGLVAPESELGRKLSIRRASTMDADVSARTGPLAAKARAEKVKESEEELGRSDGELDLADALSPSALQGLVLSDTPEPEDEMVRPRGAAEVQDASFCCEDEHVSSVIDTALKNYTVSNPLRAGNPLVFASASFLSLTGHTQSELVGRNCNVLQAGETDQPGVETLRKGLDKLQPVRVELKNYKADKTEFWNLLYVYPIVDEENKLLNFAGVTFDVSDRKKRGDDVLGDPKTAKMQEMLDRMHTAYGLLDMSKKMGPISYVNKEFEALTGFKTPALLGLGVLCLAGPESDHKKMKEVLSALHHKQRFQGSLLCYKQDGTPFWAYLNLVPMMDAVTSAGSTHSMLFSLCDVTSRKNDRVGGYTLGRVVGKGASGTVHIGKKDSKSAKAHKAAEPEKVAVKVIDTSQFQSISEIDTVQAEIQILERLNHPNVVRMLEVLYHNSKIYIIMEYAAGGSLMKYIYNNEARRLDEKEAWRCFDQMLDALNYCHRRRIYHRDLKPENILMDSDMNIKIADFGLSTIVSAFESGASESVGTPEFCPPEIVNGVEYEGDKVDIWSLGVILFELVAGYLPFQHNTEKGLCDLIVKAKYSFPNFFSEELKSLIRRMLDVDQLTRITIDEMLKMPWYVQGIPEDQKRKFHEDDAMRDTQLNRTDSSLDKDEVHSSATLDMSSLDPKVLLGIGQSTPAAAKEEEAAKEAETSSSKAKPAAGHKAAVTTSRKTLR</sequence>
<evidence type="ECO:0000256" key="8">
    <source>
        <dbReference type="PROSITE-ProRule" id="PRU10141"/>
    </source>
</evidence>
<feature type="domain" description="Protein kinase" evidence="10">
    <location>
        <begin position="451"/>
        <end position="715"/>
    </location>
</feature>
<dbReference type="InterPro" id="IPR000014">
    <property type="entry name" value="PAS"/>
</dbReference>
<keyword evidence="2" id="KW-0675">Receptor</keyword>
<dbReference type="InterPro" id="IPR000719">
    <property type="entry name" value="Prot_kinase_dom"/>
</dbReference>
<organism evidence="13">
    <name type="scientific">Nephroselmis olivacea</name>
    <name type="common">Green alga</name>
    <dbReference type="NCBI Taxonomy" id="31312"/>
    <lineage>
        <taxon>Eukaryota</taxon>
        <taxon>Viridiplantae</taxon>
        <taxon>Chlorophyta</taxon>
        <taxon>Nephroselmidophyceae</taxon>
        <taxon>Nephroselmidales</taxon>
        <taxon>Nephroselmidaceae</taxon>
        <taxon>Nephroselmis</taxon>
    </lineage>
</organism>
<evidence type="ECO:0000256" key="3">
    <source>
        <dbReference type="ARBA" id="ARBA00022606"/>
    </source>
</evidence>
<dbReference type="Gene3D" id="3.30.450.20">
    <property type="entry name" value="PAS domain"/>
    <property type="match status" value="2"/>
</dbReference>
<dbReference type="SMART" id="SM00086">
    <property type="entry name" value="PAC"/>
    <property type="match status" value="2"/>
</dbReference>
<dbReference type="FunFam" id="1.10.510.10:FF:000956">
    <property type="entry name" value="CAMK family protein kinase"/>
    <property type="match status" value="1"/>
</dbReference>
<dbReference type="PANTHER" id="PTHR24346:SF82">
    <property type="entry name" value="KP78A-RELATED"/>
    <property type="match status" value="1"/>
</dbReference>
<keyword evidence="7 8" id="KW-0067">ATP-binding</keyword>
<dbReference type="PANTHER" id="PTHR24346">
    <property type="entry name" value="MAP/MICROTUBULE AFFINITY-REGULATING KINASE"/>
    <property type="match status" value="1"/>
</dbReference>
<dbReference type="PROSITE" id="PS50113">
    <property type="entry name" value="PAC"/>
    <property type="match status" value="1"/>
</dbReference>
<keyword evidence="2" id="KW-0600">Photoreceptor protein</keyword>
<evidence type="ECO:0000256" key="2">
    <source>
        <dbReference type="ARBA" id="ARBA00022543"/>
    </source>
</evidence>
<dbReference type="SMART" id="SM00220">
    <property type="entry name" value="S_TKc"/>
    <property type="match status" value="1"/>
</dbReference>
<keyword evidence="2" id="KW-0157">Chromophore</keyword>
<evidence type="ECO:0000256" key="5">
    <source>
        <dbReference type="ARBA" id="ARBA00022741"/>
    </source>
</evidence>
<evidence type="ECO:0000256" key="7">
    <source>
        <dbReference type="ARBA" id="ARBA00022840"/>
    </source>
</evidence>
<feature type="region of interest" description="Disordered" evidence="9">
    <location>
        <begin position="735"/>
        <end position="754"/>
    </location>
</feature>
<dbReference type="InterPro" id="IPR035965">
    <property type="entry name" value="PAS-like_dom_sf"/>
</dbReference>
<feature type="compositionally biased region" description="Low complexity" evidence="9">
    <location>
        <begin position="1"/>
        <end position="10"/>
    </location>
</feature>
<feature type="domain" description="PAC" evidence="12">
    <location>
        <begin position="266"/>
        <end position="318"/>
    </location>
</feature>
<dbReference type="CDD" id="cd00130">
    <property type="entry name" value="PAS"/>
    <property type="match status" value="1"/>
</dbReference>
<evidence type="ECO:0000256" key="1">
    <source>
        <dbReference type="ARBA" id="ARBA00022527"/>
    </source>
</evidence>
<dbReference type="Gene3D" id="1.10.510.10">
    <property type="entry name" value="Transferase(Phosphotransferase) domain 1"/>
    <property type="match status" value="1"/>
</dbReference>
<reference evidence="13" key="1">
    <citation type="journal article" date="2016" name="Proc. Natl. Acad. Sci. U.S.A.">
        <title>Functional and topological diversity of LOV domain photoreceptors.</title>
        <authorList>
            <person name="Glantz S.T."/>
            <person name="Carpenter E.J."/>
            <person name="Melkonian M."/>
            <person name="Gardner K.H."/>
            <person name="Boyden E.S."/>
            <person name="Wong G.K."/>
            <person name="Chow B.Y."/>
        </authorList>
    </citation>
    <scope>NUCLEOTIDE SEQUENCE</scope>
    <source>
        <strain evidence="13">MMKU_2009629</strain>
    </source>
</reference>
<proteinExistence type="evidence at transcript level"/>
<dbReference type="InterPro" id="IPR017441">
    <property type="entry name" value="Protein_kinase_ATP_BS"/>
</dbReference>
<dbReference type="GO" id="GO:0005524">
    <property type="term" value="F:ATP binding"/>
    <property type="evidence" value="ECO:0007669"/>
    <property type="project" value="UniProtKB-UniRule"/>
</dbReference>
<feature type="domain" description="PAS" evidence="11">
    <location>
        <begin position="321"/>
        <end position="394"/>
    </location>
</feature>
<dbReference type="SUPFAM" id="SSF55785">
    <property type="entry name" value="PYP-like sensor domain (PAS domain)"/>
    <property type="match status" value="2"/>
</dbReference>
<name>A0A126WZE2_NEPOL</name>
<dbReference type="Pfam" id="PF13426">
    <property type="entry name" value="PAS_9"/>
    <property type="match status" value="2"/>
</dbReference>
<feature type="compositionally biased region" description="Basic and acidic residues" evidence="9">
    <location>
        <begin position="777"/>
        <end position="787"/>
    </location>
</feature>
<dbReference type="InterPro" id="IPR000700">
    <property type="entry name" value="PAS-assoc_C"/>
</dbReference>
<dbReference type="PROSITE" id="PS00108">
    <property type="entry name" value="PROTEIN_KINASE_ST"/>
    <property type="match status" value="1"/>
</dbReference>
<dbReference type="GO" id="GO:0009882">
    <property type="term" value="F:blue light photoreceptor activity"/>
    <property type="evidence" value="ECO:0007669"/>
    <property type="project" value="UniProtKB-ARBA"/>
</dbReference>
<dbReference type="InterPro" id="IPR001610">
    <property type="entry name" value="PAC"/>
</dbReference>
<evidence type="ECO:0000259" key="11">
    <source>
        <dbReference type="PROSITE" id="PS50112"/>
    </source>
</evidence>
<feature type="compositionally biased region" description="Basic and acidic residues" evidence="9">
    <location>
        <begin position="128"/>
        <end position="142"/>
    </location>
</feature>
<dbReference type="PROSITE" id="PS00107">
    <property type="entry name" value="PROTEIN_KINASE_ATP"/>
    <property type="match status" value="1"/>
</dbReference>
<protein>
    <submittedName>
        <fullName evidence="13">Putative LOV domain-containing protein</fullName>
    </submittedName>
</protein>
<feature type="region of interest" description="Disordered" evidence="9">
    <location>
        <begin position="1"/>
        <end position="142"/>
    </location>
</feature>
<dbReference type="NCBIfam" id="TIGR00229">
    <property type="entry name" value="sensory_box"/>
    <property type="match status" value="2"/>
</dbReference>
<evidence type="ECO:0000259" key="12">
    <source>
        <dbReference type="PROSITE" id="PS50113"/>
    </source>
</evidence>
<dbReference type="InterPro" id="IPR008271">
    <property type="entry name" value="Ser/Thr_kinase_AS"/>
</dbReference>
<dbReference type="InterPro" id="IPR011009">
    <property type="entry name" value="Kinase-like_dom_sf"/>
</dbReference>
<keyword evidence="6" id="KW-0418">Kinase</keyword>
<dbReference type="Pfam" id="PF00069">
    <property type="entry name" value="Pkinase"/>
    <property type="match status" value="1"/>
</dbReference>
<evidence type="ECO:0000256" key="4">
    <source>
        <dbReference type="ARBA" id="ARBA00022679"/>
    </source>
</evidence>
<evidence type="ECO:0000256" key="6">
    <source>
        <dbReference type="ARBA" id="ARBA00022777"/>
    </source>
</evidence>
<evidence type="ECO:0000313" key="13">
    <source>
        <dbReference type="EMBL" id="AML77883.1"/>
    </source>
</evidence>
<keyword evidence="1" id="KW-0723">Serine/threonine-protein kinase</keyword>
<keyword evidence="3" id="KW-0716">Sensory transduction</keyword>
<dbReference type="SUPFAM" id="SSF56112">
    <property type="entry name" value="Protein kinase-like (PK-like)"/>
    <property type="match status" value="1"/>
</dbReference>
<keyword evidence="4" id="KW-0808">Transferase</keyword>
<evidence type="ECO:0000259" key="10">
    <source>
        <dbReference type="PROSITE" id="PS50011"/>
    </source>
</evidence>
<feature type="binding site" evidence="8">
    <location>
        <position position="489"/>
    </location>
    <ligand>
        <name>ATP</name>
        <dbReference type="ChEBI" id="CHEBI:30616"/>
    </ligand>
</feature>
<dbReference type="GO" id="GO:0005737">
    <property type="term" value="C:cytoplasm"/>
    <property type="evidence" value="ECO:0007669"/>
    <property type="project" value="TreeGrafter"/>
</dbReference>
<accession>A0A126WZE2</accession>
<dbReference type="EMBL" id="KU700024">
    <property type="protein sequence ID" value="AML77883.1"/>
    <property type="molecule type" value="mRNA"/>
</dbReference>
<dbReference type="AlphaFoldDB" id="A0A126WZE2"/>
<dbReference type="CDD" id="cd14003">
    <property type="entry name" value="STKc_AMPK-like"/>
    <property type="match status" value="1"/>
</dbReference>
<keyword evidence="5 8" id="KW-0547">Nucleotide-binding</keyword>
<evidence type="ECO:0000256" key="9">
    <source>
        <dbReference type="SAM" id="MobiDB-lite"/>
    </source>
</evidence>
<dbReference type="GO" id="GO:0004674">
    <property type="term" value="F:protein serine/threonine kinase activity"/>
    <property type="evidence" value="ECO:0007669"/>
    <property type="project" value="UniProtKB-KW"/>
</dbReference>
<feature type="region of interest" description="Disordered" evidence="9">
    <location>
        <begin position="770"/>
        <end position="811"/>
    </location>
</feature>
<dbReference type="PROSITE" id="PS50011">
    <property type="entry name" value="PROTEIN_KINASE_DOM"/>
    <property type="match status" value="1"/>
</dbReference>